<evidence type="ECO:0000256" key="6">
    <source>
        <dbReference type="SAM" id="Phobius"/>
    </source>
</evidence>
<feature type="transmembrane region" description="Helical" evidence="6">
    <location>
        <begin position="35"/>
        <end position="55"/>
    </location>
</feature>
<reference evidence="7" key="1">
    <citation type="submission" date="2021-01" db="EMBL/GenBank/DDBJ databases">
        <title>Whole genome shotgun sequence of Sinosporangium siamense NBRC 109515.</title>
        <authorList>
            <person name="Komaki H."/>
            <person name="Tamura T."/>
        </authorList>
    </citation>
    <scope>NUCLEOTIDE SEQUENCE</scope>
    <source>
        <strain evidence="7">NBRC 109515</strain>
    </source>
</reference>
<keyword evidence="2" id="KW-1003">Cell membrane</keyword>
<feature type="transmembrane region" description="Helical" evidence="6">
    <location>
        <begin position="143"/>
        <end position="165"/>
    </location>
</feature>
<evidence type="ECO:0000313" key="7">
    <source>
        <dbReference type="EMBL" id="GII91014.1"/>
    </source>
</evidence>
<dbReference type="GO" id="GO:0005886">
    <property type="term" value="C:plasma membrane"/>
    <property type="evidence" value="ECO:0007669"/>
    <property type="project" value="UniProtKB-SubCell"/>
</dbReference>
<dbReference type="Proteomes" id="UP000606172">
    <property type="component" value="Unassembled WGS sequence"/>
</dbReference>
<dbReference type="RefSeq" id="WP_239128634.1">
    <property type="nucleotide sequence ID" value="NZ_BOOW01000007.1"/>
</dbReference>
<accession>A0A919RFU1</accession>
<evidence type="ECO:0000256" key="3">
    <source>
        <dbReference type="ARBA" id="ARBA00022692"/>
    </source>
</evidence>
<keyword evidence="3 6" id="KW-0812">Transmembrane</keyword>
<keyword evidence="8" id="KW-1185">Reference proteome</keyword>
<evidence type="ECO:0000256" key="5">
    <source>
        <dbReference type="ARBA" id="ARBA00023136"/>
    </source>
</evidence>
<evidence type="ECO:0000256" key="2">
    <source>
        <dbReference type="ARBA" id="ARBA00022475"/>
    </source>
</evidence>
<feature type="transmembrane region" description="Helical" evidence="6">
    <location>
        <begin position="251"/>
        <end position="268"/>
    </location>
</feature>
<evidence type="ECO:0000313" key="8">
    <source>
        <dbReference type="Proteomes" id="UP000606172"/>
    </source>
</evidence>
<proteinExistence type="predicted"/>
<feature type="transmembrane region" description="Helical" evidence="6">
    <location>
        <begin position="109"/>
        <end position="131"/>
    </location>
</feature>
<dbReference type="AlphaFoldDB" id="A0A919RFU1"/>
<evidence type="ECO:0000256" key="4">
    <source>
        <dbReference type="ARBA" id="ARBA00022989"/>
    </source>
</evidence>
<organism evidence="7 8">
    <name type="scientific">Sinosporangium siamense</name>
    <dbReference type="NCBI Taxonomy" id="1367973"/>
    <lineage>
        <taxon>Bacteria</taxon>
        <taxon>Bacillati</taxon>
        <taxon>Actinomycetota</taxon>
        <taxon>Actinomycetes</taxon>
        <taxon>Streptosporangiales</taxon>
        <taxon>Streptosporangiaceae</taxon>
        <taxon>Sinosporangium</taxon>
    </lineage>
</organism>
<feature type="transmembrane region" description="Helical" evidence="6">
    <location>
        <begin position="185"/>
        <end position="206"/>
    </location>
</feature>
<sequence>MLRIVLALIALGFLGYGLARDWDETTAALTKLSWWSIIGSFAVVMLGQGLMLVAWRATVSGLGSPLPYGVAARIMCVGQLGKYVPGTVWAYAAMMELGRDHGCPPRRTFAGTSLALVISLGCALTLAAATLPLTAQDLIRQAWYLVALIPVILICMHPRVLAWGLNLAMRIARREPLERDIPGSAVLIAAATSMIAWVLYGVQVWLITSDLSPGTDNWTLLLVSAGAYAIGWATGLLFVVAPAGIGVREGAMLLALTPLIGASNALVAAVVTRLVVTLCDLSWAGIGWLLGRRARTTAQRTPEPVAEPSS</sequence>
<feature type="transmembrane region" description="Helical" evidence="6">
    <location>
        <begin position="218"/>
        <end position="239"/>
    </location>
</feature>
<protein>
    <submittedName>
        <fullName evidence="7">Membrane protein</fullName>
    </submittedName>
</protein>
<comment type="caution">
    <text evidence="7">The sequence shown here is derived from an EMBL/GenBank/DDBJ whole genome shotgun (WGS) entry which is preliminary data.</text>
</comment>
<name>A0A919RFU1_9ACTN</name>
<gene>
    <name evidence="7" type="ORF">Ssi02_12450</name>
</gene>
<keyword evidence="4 6" id="KW-1133">Transmembrane helix</keyword>
<dbReference type="Pfam" id="PF03706">
    <property type="entry name" value="LPG_synthase_TM"/>
    <property type="match status" value="1"/>
</dbReference>
<evidence type="ECO:0000256" key="1">
    <source>
        <dbReference type="ARBA" id="ARBA00004651"/>
    </source>
</evidence>
<keyword evidence="5 6" id="KW-0472">Membrane</keyword>
<dbReference type="InterPro" id="IPR022791">
    <property type="entry name" value="L-PG_synthase/AglD"/>
</dbReference>
<dbReference type="EMBL" id="BOOW01000007">
    <property type="protein sequence ID" value="GII91014.1"/>
    <property type="molecule type" value="Genomic_DNA"/>
</dbReference>
<comment type="subcellular location">
    <subcellularLocation>
        <location evidence="1">Cell membrane</location>
        <topology evidence="1">Multi-pass membrane protein</topology>
    </subcellularLocation>
</comment>